<dbReference type="STRING" id="69332.A0A388LGC1"/>
<dbReference type="Pfam" id="PF02567">
    <property type="entry name" value="PhzC-PhzF"/>
    <property type="match status" value="2"/>
</dbReference>
<dbReference type="Proteomes" id="UP000265515">
    <property type="component" value="Unassembled WGS sequence"/>
</dbReference>
<dbReference type="AlphaFoldDB" id="A0A388LGC1"/>
<organism evidence="4 5">
    <name type="scientific">Chara braunii</name>
    <name type="common">Braun's stonewort</name>
    <dbReference type="NCBI Taxonomy" id="69332"/>
    <lineage>
        <taxon>Eukaryota</taxon>
        <taxon>Viridiplantae</taxon>
        <taxon>Streptophyta</taxon>
        <taxon>Charophyceae</taxon>
        <taxon>Charales</taxon>
        <taxon>Characeae</taxon>
        <taxon>Chara</taxon>
    </lineage>
</organism>
<gene>
    <name evidence="4" type="ORF">CBR_g31947</name>
</gene>
<feature type="compositionally biased region" description="Polar residues" evidence="3">
    <location>
        <begin position="304"/>
        <end position="320"/>
    </location>
</feature>
<feature type="region of interest" description="Disordered" evidence="3">
    <location>
        <begin position="281"/>
        <end position="322"/>
    </location>
</feature>
<dbReference type="InterPro" id="IPR003719">
    <property type="entry name" value="Phenazine_PhzF-like"/>
</dbReference>
<sequence>MAAAIWRVPTAASVALAGRSGGNGVAEVGLSSTSRLNSTWHLTSRQSSVVLQARKRRNGSRSTKASVEQWAEQPSRQQVIHEAIQRLSEDDIQATAAKYKIEDELFSEIDYAQVNAFTDRAFGGNPAAVCYLPYSGSDRWMQLVAREFNLSETAFLVRRRRKKPPRQPLIVLRETTSDDSQLAGNSTEAREGQSTGPHASPGAADVSEGEDAAADTPRPRRPFEKTPAPDNEFDLRWFTPTIEVDLCGHATLAAAQLVFSAGLVEEEEIKFHTRSGVLTARKVPSTEKSEEDEGAADSTGHGDPSSTAVRQNDTSTSVSSRPEYKGQIELDFPIVRAEAAVGEEGTSLRTALGQALKGRQQSDLKMHFVGRSTGNDILVELESEADVRNLMPDMAKVAAIDARGIIATAATVGKDSEFDFVSRFFAPRSGIPEDPVTGSAHCTSGPFWASKLGKSTMTAYQCSERGGLVHVCVDENKGRVFLRGRAVMVMAGVLLNTHSA</sequence>
<comment type="caution">
    <text evidence="4">The sequence shown here is derived from an EMBL/GenBank/DDBJ whole genome shotgun (WGS) entry which is preliminary data.</text>
</comment>
<keyword evidence="2" id="KW-0413">Isomerase</keyword>
<evidence type="ECO:0000256" key="1">
    <source>
        <dbReference type="ARBA" id="ARBA00008270"/>
    </source>
</evidence>
<dbReference type="OMA" id="ICLSPLN"/>
<dbReference type="PANTHER" id="PTHR13774:SF17">
    <property type="entry name" value="PHENAZINE BIOSYNTHESIS-LIKE DOMAIN-CONTAINING PROTEIN"/>
    <property type="match status" value="1"/>
</dbReference>
<evidence type="ECO:0000313" key="5">
    <source>
        <dbReference type="Proteomes" id="UP000265515"/>
    </source>
</evidence>
<evidence type="ECO:0008006" key="6">
    <source>
        <dbReference type="Google" id="ProtNLM"/>
    </source>
</evidence>
<name>A0A388LGC1_CHABU</name>
<keyword evidence="5" id="KW-1185">Reference proteome</keyword>
<evidence type="ECO:0000313" key="4">
    <source>
        <dbReference type="EMBL" id="GBG81273.1"/>
    </source>
</evidence>
<reference evidence="4 5" key="1">
    <citation type="journal article" date="2018" name="Cell">
        <title>The Chara Genome: Secondary Complexity and Implications for Plant Terrestrialization.</title>
        <authorList>
            <person name="Nishiyama T."/>
            <person name="Sakayama H."/>
            <person name="Vries J.D."/>
            <person name="Buschmann H."/>
            <person name="Saint-Marcoux D."/>
            <person name="Ullrich K.K."/>
            <person name="Haas F.B."/>
            <person name="Vanderstraeten L."/>
            <person name="Becker D."/>
            <person name="Lang D."/>
            <person name="Vosolsobe S."/>
            <person name="Rombauts S."/>
            <person name="Wilhelmsson P.K.I."/>
            <person name="Janitza P."/>
            <person name="Kern R."/>
            <person name="Heyl A."/>
            <person name="Rumpler F."/>
            <person name="Villalobos L.I.A.C."/>
            <person name="Clay J.M."/>
            <person name="Skokan R."/>
            <person name="Toyoda A."/>
            <person name="Suzuki Y."/>
            <person name="Kagoshima H."/>
            <person name="Schijlen E."/>
            <person name="Tajeshwar N."/>
            <person name="Catarino B."/>
            <person name="Hetherington A.J."/>
            <person name="Saltykova A."/>
            <person name="Bonnot C."/>
            <person name="Breuninger H."/>
            <person name="Symeonidi A."/>
            <person name="Radhakrishnan G.V."/>
            <person name="Van Nieuwerburgh F."/>
            <person name="Deforce D."/>
            <person name="Chang C."/>
            <person name="Karol K.G."/>
            <person name="Hedrich R."/>
            <person name="Ulvskov P."/>
            <person name="Glockner G."/>
            <person name="Delwiche C.F."/>
            <person name="Petrasek J."/>
            <person name="Van de Peer Y."/>
            <person name="Friml J."/>
            <person name="Beilby M."/>
            <person name="Dolan L."/>
            <person name="Kohara Y."/>
            <person name="Sugano S."/>
            <person name="Fujiyama A."/>
            <person name="Delaux P.-M."/>
            <person name="Quint M."/>
            <person name="TheiBen G."/>
            <person name="Hagemann M."/>
            <person name="Harholt J."/>
            <person name="Dunand C."/>
            <person name="Zachgo S."/>
            <person name="Langdale J."/>
            <person name="Maumus F."/>
            <person name="Straeten D.V.D."/>
            <person name="Gould S.B."/>
            <person name="Rensing S.A."/>
        </authorList>
    </citation>
    <scope>NUCLEOTIDE SEQUENCE [LARGE SCALE GENOMIC DNA]</scope>
    <source>
        <strain evidence="4 5">S276</strain>
    </source>
</reference>
<protein>
    <recommendedName>
        <fullName evidence="6">Isomerase</fullName>
    </recommendedName>
</protein>
<comment type="similarity">
    <text evidence="1">Belongs to the PhzF family.</text>
</comment>
<evidence type="ECO:0000256" key="3">
    <source>
        <dbReference type="SAM" id="MobiDB-lite"/>
    </source>
</evidence>
<dbReference type="Gramene" id="GBG81273">
    <property type="protein sequence ID" value="GBG81273"/>
    <property type="gene ID" value="CBR_g31947"/>
</dbReference>
<dbReference type="OrthoDB" id="75169at2759"/>
<feature type="compositionally biased region" description="Polar residues" evidence="3">
    <location>
        <begin position="178"/>
        <end position="197"/>
    </location>
</feature>
<dbReference type="PANTHER" id="PTHR13774">
    <property type="entry name" value="PHENAZINE BIOSYNTHESIS PROTEIN"/>
    <property type="match status" value="1"/>
</dbReference>
<proteinExistence type="inferred from homology"/>
<evidence type="ECO:0000256" key="2">
    <source>
        <dbReference type="ARBA" id="ARBA00023235"/>
    </source>
</evidence>
<dbReference type="EMBL" id="BFEA01000370">
    <property type="protein sequence ID" value="GBG81273.1"/>
    <property type="molecule type" value="Genomic_DNA"/>
</dbReference>
<dbReference type="GO" id="GO:0005737">
    <property type="term" value="C:cytoplasm"/>
    <property type="evidence" value="ECO:0007669"/>
    <property type="project" value="TreeGrafter"/>
</dbReference>
<dbReference type="GO" id="GO:0016853">
    <property type="term" value="F:isomerase activity"/>
    <property type="evidence" value="ECO:0007669"/>
    <property type="project" value="UniProtKB-KW"/>
</dbReference>
<dbReference type="SUPFAM" id="SSF54506">
    <property type="entry name" value="Diaminopimelate epimerase-like"/>
    <property type="match status" value="2"/>
</dbReference>
<feature type="region of interest" description="Disordered" evidence="3">
    <location>
        <begin position="166"/>
        <end position="232"/>
    </location>
</feature>
<accession>A0A388LGC1</accession>
<dbReference type="Gene3D" id="3.10.310.10">
    <property type="entry name" value="Diaminopimelate Epimerase, Chain A, domain 1"/>
    <property type="match status" value="2"/>
</dbReference>